<dbReference type="InterPro" id="IPR013083">
    <property type="entry name" value="Znf_RING/FYVE/PHD"/>
</dbReference>
<keyword evidence="1" id="KW-0175">Coiled coil</keyword>
<evidence type="ECO:0000256" key="1">
    <source>
        <dbReference type="SAM" id="Coils"/>
    </source>
</evidence>
<accession>A0A6C0CBC7</accession>
<name>A0A6C0CBC7_9ZZZZ</name>
<dbReference type="CDD" id="cd16448">
    <property type="entry name" value="RING-H2"/>
    <property type="match status" value="1"/>
</dbReference>
<dbReference type="SUPFAM" id="SSF57850">
    <property type="entry name" value="RING/U-box"/>
    <property type="match status" value="1"/>
</dbReference>
<evidence type="ECO:0000313" key="3">
    <source>
        <dbReference type="EMBL" id="QHT01643.1"/>
    </source>
</evidence>
<evidence type="ECO:0000259" key="2">
    <source>
        <dbReference type="PROSITE" id="PS50089"/>
    </source>
</evidence>
<dbReference type="PROSITE" id="PS50089">
    <property type="entry name" value="ZF_RING_2"/>
    <property type="match status" value="1"/>
</dbReference>
<reference evidence="3" key="1">
    <citation type="journal article" date="2020" name="Nature">
        <title>Giant virus diversity and host interactions through global metagenomics.</title>
        <authorList>
            <person name="Schulz F."/>
            <person name="Roux S."/>
            <person name="Paez-Espino D."/>
            <person name="Jungbluth S."/>
            <person name="Walsh D.A."/>
            <person name="Denef V.J."/>
            <person name="McMahon K.D."/>
            <person name="Konstantinidis K.T."/>
            <person name="Eloe-Fadrosh E.A."/>
            <person name="Kyrpides N.C."/>
            <person name="Woyke T."/>
        </authorList>
    </citation>
    <scope>NUCLEOTIDE SEQUENCE</scope>
    <source>
        <strain evidence="3">GVMAG-M-3300020523-10</strain>
    </source>
</reference>
<dbReference type="AlphaFoldDB" id="A0A6C0CBC7"/>
<sequence length="207" mass="24485">MTNLNNLTQALNILNINSPTALNILNIAAPAVEECMICREELECTQCYTLPECNHRYHTNCLISWFRNGDPRCPYCGNKGVNNKSIDITDRFTNRYYALKYKTQTLIDIKKFVFLKKYDTNKRCLEIRKHFDKIKVLEENYKNENLKLRELKQSLKDTPALYSEAKKNINCYRSKRWKITKQIRDEKFKIVNNSYIIPLIIPMCVEV</sequence>
<dbReference type="SMART" id="SM00184">
    <property type="entry name" value="RING"/>
    <property type="match status" value="1"/>
</dbReference>
<feature type="coiled-coil region" evidence="1">
    <location>
        <begin position="127"/>
        <end position="158"/>
    </location>
</feature>
<organism evidence="3">
    <name type="scientific">viral metagenome</name>
    <dbReference type="NCBI Taxonomy" id="1070528"/>
    <lineage>
        <taxon>unclassified sequences</taxon>
        <taxon>metagenomes</taxon>
        <taxon>organismal metagenomes</taxon>
    </lineage>
</organism>
<dbReference type="EMBL" id="MN739379">
    <property type="protein sequence ID" value="QHT01643.1"/>
    <property type="molecule type" value="Genomic_DNA"/>
</dbReference>
<proteinExistence type="predicted"/>
<protein>
    <recommendedName>
        <fullName evidence="2">RING-type domain-containing protein</fullName>
    </recommendedName>
</protein>
<dbReference type="Gene3D" id="3.30.40.10">
    <property type="entry name" value="Zinc/RING finger domain, C3HC4 (zinc finger)"/>
    <property type="match status" value="1"/>
</dbReference>
<feature type="domain" description="RING-type" evidence="2">
    <location>
        <begin position="35"/>
        <end position="76"/>
    </location>
</feature>
<dbReference type="Pfam" id="PF13639">
    <property type="entry name" value="zf-RING_2"/>
    <property type="match status" value="1"/>
</dbReference>
<dbReference type="InterPro" id="IPR001841">
    <property type="entry name" value="Znf_RING"/>
</dbReference>